<dbReference type="Proteomes" id="UP000694845">
    <property type="component" value="Unplaced"/>
</dbReference>
<keyword evidence="1" id="KW-1015">Disulfide bond</keyword>
<reference evidence="6" key="1">
    <citation type="submission" date="2025-08" db="UniProtKB">
        <authorList>
            <consortium name="RefSeq"/>
        </authorList>
    </citation>
    <scope>IDENTIFICATION</scope>
</reference>
<dbReference type="PANTHER" id="PTHR13826:SF14">
    <property type="entry name" value="TREFOIL FACTOR 2"/>
    <property type="match status" value="1"/>
</dbReference>
<evidence type="ECO:0000256" key="3">
    <source>
        <dbReference type="SAM" id="SignalP"/>
    </source>
</evidence>
<feature type="chain" id="PRO_5034901052" evidence="3">
    <location>
        <begin position="16"/>
        <end position="378"/>
    </location>
</feature>
<dbReference type="OrthoDB" id="1334205at2759"/>
<name>A0A8B7YFX5_ACAPL</name>
<feature type="signal peptide" evidence="3">
    <location>
        <begin position="1"/>
        <end position="15"/>
    </location>
</feature>
<gene>
    <name evidence="6" type="primary">LOC110979754</name>
</gene>
<dbReference type="SMART" id="SM00018">
    <property type="entry name" value="PD"/>
    <property type="match status" value="5"/>
</dbReference>
<evidence type="ECO:0000259" key="4">
    <source>
        <dbReference type="PROSITE" id="PS51448"/>
    </source>
</evidence>
<dbReference type="Gene3D" id="2.60.40.1760">
    <property type="entry name" value="glycosyl hydrolase (family 31)"/>
    <property type="match status" value="1"/>
</dbReference>
<dbReference type="InterPro" id="IPR017994">
    <property type="entry name" value="P_trefoil_chordata"/>
</dbReference>
<keyword evidence="3" id="KW-0732">Signal</keyword>
<feature type="domain" description="P-type" evidence="4">
    <location>
        <begin position="148"/>
        <end position="195"/>
    </location>
</feature>
<evidence type="ECO:0000256" key="2">
    <source>
        <dbReference type="PROSITE-ProRule" id="PRU00779"/>
    </source>
</evidence>
<keyword evidence="5" id="KW-1185">Reference proteome</keyword>
<dbReference type="InterPro" id="IPR000519">
    <property type="entry name" value="P_trefoil_dom"/>
</dbReference>
<proteinExistence type="predicted"/>
<dbReference type="AlphaFoldDB" id="A0A8B7YFX5"/>
<dbReference type="InterPro" id="IPR044913">
    <property type="entry name" value="P_trefoil_dom_sf"/>
</dbReference>
<sequence length="378" mass="41042">MRLYYLLLFVGLCAAYEPWLCPTELLESERTDCHPEPGASEMACTARGCTWCRAYDPSAPWCFFNTKPGYEGTCPSTVPTSQRVDCGQPTNAQCVKTGCVWCPETGGPWCFFDEDAGNSPTSFSPGTDGPVVTGGPTTSPSTTKHYYPGCASSIPPDQRIDCYPEPGSSEAGCLARGCYWCEEATPGVPWCSHPTLDPVDPIDGMCPSDIPDANRRDCYPDVGASKDSCEARSCIWCESSVSGTPWCFFNITGVSPDPAQDVYRVDCAPDGRCDQCEARGCELAGTDVQGAPLCFFPVDLGYTMSGFAETPTGYLVALKKKHDFTVFGDDVEQLVLSVDFQTDQRLHFKVTASHIPISLSYVSRMDNPDQISREGGLF</sequence>
<feature type="domain" description="P-type" evidence="4">
    <location>
        <begin position="204"/>
        <end position="251"/>
    </location>
</feature>
<evidence type="ECO:0000313" key="6">
    <source>
        <dbReference type="RefSeq" id="XP_022091492.1"/>
    </source>
</evidence>
<dbReference type="Gene3D" id="4.10.110.10">
    <property type="entry name" value="Spasmolytic Protein, domain 1"/>
    <property type="match status" value="4"/>
</dbReference>
<dbReference type="KEGG" id="aplc:110979754"/>
<dbReference type="SUPFAM" id="SSF57492">
    <property type="entry name" value="Trefoil"/>
    <property type="match status" value="5"/>
</dbReference>
<organism evidence="5 6">
    <name type="scientific">Acanthaster planci</name>
    <name type="common">Crown-of-thorns starfish</name>
    <dbReference type="NCBI Taxonomy" id="133434"/>
    <lineage>
        <taxon>Eukaryota</taxon>
        <taxon>Metazoa</taxon>
        <taxon>Echinodermata</taxon>
        <taxon>Eleutherozoa</taxon>
        <taxon>Asterozoa</taxon>
        <taxon>Asteroidea</taxon>
        <taxon>Valvatacea</taxon>
        <taxon>Valvatida</taxon>
        <taxon>Acanthasteridae</taxon>
        <taxon>Acanthaster</taxon>
    </lineage>
</organism>
<dbReference type="PANTHER" id="PTHR13826">
    <property type="entry name" value="INTESTINAL TREFOIL FACTOR-RELATED"/>
    <property type="match status" value="1"/>
</dbReference>
<comment type="caution">
    <text evidence="2">Lacks conserved residue(s) required for the propagation of feature annotation.</text>
</comment>
<dbReference type="OMA" id="ASEMACT"/>
<accession>A0A8B7YFX5</accession>
<feature type="domain" description="P-type" evidence="4">
    <location>
        <begin position="19"/>
        <end position="66"/>
    </location>
</feature>
<dbReference type="GO" id="GO:0005615">
    <property type="term" value="C:extracellular space"/>
    <property type="evidence" value="ECO:0007669"/>
    <property type="project" value="TreeGrafter"/>
</dbReference>
<dbReference type="RefSeq" id="XP_022091492.1">
    <property type="nucleotide sequence ID" value="XM_022235800.1"/>
</dbReference>
<evidence type="ECO:0000256" key="1">
    <source>
        <dbReference type="ARBA" id="ARBA00023157"/>
    </source>
</evidence>
<dbReference type="GeneID" id="110979754"/>
<protein>
    <submittedName>
        <fullName evidence="6">Integumentary mucin C.1-like</fullName>
    </submittedName>
</protein>
<dbReference type="CDD" id="cd00111">
    <property type="entry name" value="Trefoil"/>
    <property type="match status" value="4"/>
</dbReference>
<dbReference type="Pfam" id="PF00088">
    <property type="entry name" value="Trefoil"/>
    <property type="match status" value="5"/>
</dbReference>
<evidence type="ECO:0000313" key="5">
    <source>
        <dbReference type="Proteomes" id="UP000694845"/>
    </source>
</evidence>
<dbReference type="PROSITE" id="PS51448">
    <property type="entry name" value="P_TREFOIL_2"/>
    <property type="match status" value="4"/>
</dbReference>
<feature type="domain" description="P-type" evidence="4">
    <location>
        <begin position="72"/>
        <end position="114"/>
    </location>
</feature>